<evidence type="ECO:0000313" key="2">
    <source>
        <dbReference type="Proteomes" id="UP001157502"/>
    </source>
</evidence>
<protein>
    <submittedName>
        <fullName evidence="1">Uncharacterized protein</fullName>
    </submittedName>
</protein>
<accession>A0ACC2GW96</accession>
<keyword evidence="2" id="KW-1185">Reference proteome</keyword>
<dbReference type="Proteomes" id="UP001157502">
    <property type="component" value="Chromosome 8"/>
</dbReference>
<name>A0ACC2GW96_DALPE</name>
<proteinExistence type="predicted"/>
<dbReference type="EMBL" id="CM055735">
    <property type="protein sequence ID" value="KAJ8007959.1"/>
    <property type="molecule type" value="Genomic_DNA"/>
</dbReference>
<organism evidence="1 2">
    <name type="scientific">Dallia pectoralis</name>
    <name type="common">Alaska blackfish</name>
    <dbReference type="NCBI Taxonomy" id="75939"/>
    <lineage>
        <taxon>Eukaryota</taxon>
        <taxon>Metazoa</taxon>
        <taxon>Chordata</taxon>
        <taxon>Craniata</taxon>
        <taxon>Vertebrata</taxon>
        <taxon>Euteleostomi</taxon>
        <taxon>Actinopterygii</taxon>
        <taxon>Neopterygii</taxon>
        <taxon>Teleostei</taxon>
        <taxon>Protacanthopterygii</taxon>
        <taxon>Esociformes</taxon>
        <taxon>Umbridae</taxon>
        <taxon>Dallia</taxon>
    </lineage>
</organism>
<sequence length="158" mass="17040">MQATTLQLAEVNQGTLIQWHNARVKRQDLAVLLQGVDLPGRIPVASEPLDLANVRPAVVPPQHQGEILVYHLAKSTAGQADLETVYHCYNTTSGSASKAGSPEAANPHAFHFSIHCPEQLLSFQELPLIQSVLLPAQSLTTPALPRSPLYIPSSSPLE</sequence>
<reference evidence="1" key="1">
    <citation type="submission" date="2021-05" db="EMBL/GenBank/DDBJ databases">
        <authorList>
            <person name="Pan Q."/>
            <person name="Jouanno E."/>
            <person name="Zahm M."/>
            <person name="Klopp C."/>
            <person name="Cabau C."/>
            <person name="Louis A."/>
            <person name="Berthelot C."/>
            <person name="Parey E."/>
            <person name="Roest Crollius H."/>
            <person name="Montfort J."/>
            <person name="Robinson-Rechavi M."/>
            <person name="Bouchez O."/>
            <person name="Lampietro C."/>
            <person name="Lopez Roques C."/>
            <person name="Donnadieu C."/>
            <person name="Postlethwait J."/>
            <person name="Bobe J."/>
            <person name="Dillon D."/>
            <person name="Chandos A."/>
            <person name="von Hippel F."/>
            <person name="Guiguen Y."/>
        </authorList>
    </citation>
    <scope>NUCLEOTIDE SEQUENCE</scope>
    <source>
        <strain evidence="1">YG-Jan2019</strain>
    </source>
</reference>
<gene>
    <name evidence="1" type="ORF">DPEC_G00099760</name>
</gene>
<evidence type="ECO:0000313" key="1">
    <source>
        <dbReference type="EMBL" id="KAJ8007959.1"/>
    </source>
</evidence>
<comment type="caution">
    <text evidence="1">The sequence shown here is derived from an EMBL/GenBank/DDBJ whole genome shotgun (WGS) entry which is preliminary data.</text>
</comment>